<dbReference type="EMBL" id="VYYT01000024">
    <property type="protein sequence ID" value="KAK2776887.1"/>
    <property type="molecule type" value="Genomic_DNA"/>
</dbReference>
<reference evidence="1" key="1">
    <citation type="submission" date="2023-02" db="EMBL/GenBank/DDBJ databases">
        <title>Colletotrichum kahawae CIFC_Que2 genome sequencing and assembly.</title>
        <authorList>
            <person name="Baroncelli R."/>
        </authorList>
    </citation>
    <scope>NUCLEOTIDE SEQUENCE</scope>
    <source>
        <strain evidence="1">CIFC_Que2</strain>
    </source>
</reference>
<dbReference type="Proteomes" id="UP001281614">
    <property type="component" value="Unassembled WGS sequence"/>
</dbReference>
<dbReference type="AlphaFoldDB" id="A0AAE0DCN7"/>
<accession>A0AAE0DCN7</accession>
<gene>
    <name evidence="1" type="ORF">CKAH01_03379</name>
</gene>
<proteinExistence type="predicted"/>
<name>A0AAE0DCN7_COLKA</name>
<evidence type="ECO:0000313" key="1">
    <source>
        <dbReference type="EMBL" id="KAK2776887.1"/>
    </source>
</evidence>
<organism evidence="1 2">
    <name type="scientific">Colletotrichum kahawae</name>
    <name type="common">Coffee berry disease fungus</name>
    <dbReference type="NCBI Taxonomy" id="34407"/>
    <lineage>
        <taxon>Eukaryota</taxon>
        <taxon>Fungi</taxon>
        <taxon>Dikarya</taxon>
        <taxon>Ascomycota</taxon>
        <taxon>Pezizomycotina</taxon>
        <taxon>Sordariomycetes</taxon>
        <taxon>Hypocreomycetidae</taxon>
        <taxon>Glomerellales</taxon>
        <taxon>Glomerellaceae</taxon>
        <taxon>Colletotrichum</taxon>
        <taxon>Colletotrichum gloeosporioides species complex</taxon>
    </lineage>
</organism>
<evidence type="ECO:0000313" key="2">
    <source>
        <dbReference type="Proteomes" id="UP001281614"/>
    </source>
</evidence>
<protein>
    <submittedName>
        <fullName evidence="1">Uncharacterized protein</fullName>
    </submittedName>
</protein>
<sequence length="49" mass="6011">MHHIWLRGHQKREHFSRLRTFAIVINWEGSHAWGKFLLHCTLLYTRRGI</sequence>
<comment type="caution">
    <text evidence="1">The sequence shown here is derived from an EMBL/GenBank/DDBJ whole genome shotgun (WGS) entry which is preliminary data.</text>
</comment>
<keyword evidence="2" id="KW-1185">Reference proteome</keyword>